<dbReference type="OrthoDB" id="9804920at2"/>
<dbReference type="PROSITE" id="PS51257">
    <property type="entry name" value="PROKAR_LIPOPROTEIN"/>
    <property type="match status" value="1"/>
</dbReference>
<dbReference type="SUPFAM" id="SSF51556">
    <property type="entry name" value="Metallo-dependent hydrolases"/>
    <property type="match status" value="1"/>
</dbReference>
<organism evidence="2 3">
    <name type="scientific">Rhodohalobacter barkolensis</name>
    <dbReference type="NCBI Taxonomy" id="2053187"/>
    <lineage>
        <taxon>Bacteria</taxon>
        <taxon>Pseudomonadati</taxon>
        <taxon>Balneolota</taxon>
        <taxon>Balneolia</taxon>
        <taxon>Balneolales</taxon>
        <taxon>Balneolaceae</taxon>
        <taxon>Rhodohalobacter</taxon>
    </lineage>
</organism>
<dbReference type="InterPro" id="IPR032466">
    <property type="entry name" value="Metal_Hydrolase"/>
</dbReference>
<dbReference type="InterPro" id="IPR008257">
    <property type="entry name" value="Pept_M19"/>
</dbReference>
<reference evidence="2 3" key="1">
    <citation type="submission" date="2017-11" db="EMBL/GenBank/DDBJ databases">
        <title>Rhodohalobacter 15182 sp. nov., isolated from a salt lake.</title>
        <authorList>
            <person name="Han S."/>
        </authorList>
    </citation>
    <scope>NUCLEOTIDE SEQUENCE [LARGE SCALE GENOMIC DNA]</scope>
    <source>
        <strain evidence="2 3">15182</strain>
    </source>
</reference>
<name>A0A2N0VI81_9BACT</name>
<dbReference type="PROSITE" id="PS51365">
    <property type="entry name" value="RENAL_DIPEPTIDASE_2"/>
    <property type="match status" value="1"/>
</dbReference>
<dbReference type="Gene3D" id="3.20.20.140">
    <property type="entry name" value="Metal-dependent hydrolases"/>
    <property type="match status" value="1"/>
</dbReference>
<sequence>MLNNFTKLIAVTVTSALLMGCASLSAQTDRDDYREQAIEILESVPLFDGHNDAPLQYRNRAGYKFSELDFYDTTHLERSMHTDIERLREGRVGAQWWSVYVSANLPEPEAVKQTMEQVEFVHRMAQQYPDVFEIAHTADDVERIFAEGKIASLMGMEGGHSINNSLGVLRMFHELGVRYMTLTHGRTLDWADAAGDEPKHDGLSAFGEEVVREMNRLGMAVDLSHVTPATMKDAIRVSEAPVMFSHSNARAISNHPRNVPDDVLQLLPQKDGLVMVTFVESFTSEELRQWYAERSGYMAKLESLYPGQPDIIEEKMDEWTDENEMPKSTLEQVADHIDHIRDQVGVDHIGIGGDYDGISSLPTGLDDVSTYPNLFAELLKRGYSEEDLRKIAGENMLRVMRGVEETAERLQNVRGPSEALITDFD</sequence>
<keyword evidence="1" id="KW-0732">Signal</keyword>
<accession>A0A2N0VI81</accession>
<protein>
    <submittedName>
        <fullName evidence="2">Membrane dipeptidase</fullName>
    </submittedName>
</protein>
<dbReference type="Proteomes" id="UP000233398">
    <property type="component" value="Unassembled WGS sequence"/>
</dbReference>
<dbReference type="AlphaFoldDB" id="A0A2N0VI81"/>
<evidence type="ECO:0000313" key="2">
    <source>
        <dbReference type="EMBL" id="PKD43902.1"/>
    </source>
</evidence>
<evidence type="ECO:0000313" key="3">
    <source>
        <dbReference type="Proteomes" id="UP000233398"/>
    </source>
</evidence>
<evidence type="ECO:0000256" key="1">
    <source>
        <dbReference type="SAM" id="SignalP"/>
    </source>
</evidence>
<dbReference type="GO" id="GO:0006508">
    <property type="term" value="P:proteolysis"/>
    <property type="evidence" value="ECO:0007669"/>
    <property type="project" value="InterPro"/>
</dbReference>
<dbReference type="PANTHER" id="PTHR10443:SF12">
    <property type="entry name" value="DIPEPTIDASE"/>
    <property type="match status" value="1"/>
</dbReference>
<dbReference type="EMBL" id="PISP01000002">
    <property type="protein sequence ID" value="PKD43902.1"/>
    <property type="molecule type" value="Genomic_DNA"/>
</dbReference>
<dbReference type="RefSeq" id="WP_101073440.1">
    <property type="nucleotide sequence ID" value="NZ_PISP01000002.1"/>
</dbReference>
<proteinExistence type="predicted"/>
<comment type="caution">
    <text evidence="2">The sequence shown here is derived from an EMBL/GenBank/DDBJ whole genome shotgun (WGS) entry which is preliminary data.</text>
</comment>
<feature type="signal peptide" evidence="1">
    <location>
        <begin position="1"/>
        <end position="26"/>
    </location>
</feature>
<gene>
    <name evidence="2" type="ORF">CWD77_09880</name>
</gene>
<feature type="chain" id="PRO_5014748205" evidence="1">
    <location>
        <begin position="27"/>
        <end position="425"/>
    </location>
</feature>
<dbReference type="GO" id="GO:0070573">
    <property type="term" value="F:metallodipeptidase activity"/>
    <property type="evidence" value="ECO:0007669"/>
    <property type="project" value="InterPro"/>
</dbReference>
<dbReference type="Pfam" id="PF01244">
    <property type="entry name" value="Peptidase_M19"/>
    <property type="match status" value="1"/>
</dbReference>
<keyword evidence="3" id="KW-1185">Reference proteome</keyword>
<dbReference type="CDD" id="cd01301">
    <property type="entry name" value="rDP_like"/>
    <property type="match status" value="1"/>
</dbReference>
<dbReference type="PANTHER" id="PTHR10443">
    <property type="entry name" value="MICROSOMAL DIPEPTIDASE"/>
    <property type="match status" value="1"/>
</dbReference>